<gene>
    <name evidence="1" type="ORF">FIA58_008360</name>
</gene>
<dbReference type="EMBL" id="VEVQ02000004">
    <property type="protein sequence ID" value="NHN25689.1"/>
    <property type="molecule type" value="Genomic_DNA"/>
</dbReference>
<comment type="caution">
    <text evidence="1">The sequence shown here is derived from an EMBL/GenBank/DDBJ whole genome shotgun (WGS) entry which is preliminary data.</text>
</comment>
<dbReference type="RefSeq" id="WP_140962025.1">
    <property type="nucleotide sequence ID" value="NZ_VEVQ02000004.1"/>
</dbReference>
<evidence type="ECO:0000313" key="1">
    <source>
        <dbReference type="EMBL" id="NHN25689.1"/>
    </source>
</evidence>
<dbReference type="Proteomes" id="UP000817854">
    <property type="component" value="Unassembled WGS sequence"/>
</dbReference>
<accession>A0ABX0IV54</accession>
<evidence type="ECO:0000313" key="2">
    <source>
        <dbReference type="Proteomes" id="UP000817854"/>
    </source>
</evidence>
<dbReference type="InterPro" id="IPR001707">
    <property type="entry name" value="Cmp_AcTrfase"/>
</dbReference>
<reference evidence="2" key="1">
    <citation type="submission" date="2019-05" db="EMBL/GenBank/DDBJ databases">
        <title>Flavobacterium profundi sp. nov., isolated from a deep-sea seamount.</title>
        <authorList>
            <person name="Zhang D.-C."/>
        </authorList>
    </citation>
    <scope>NUCLEOTIDE SEQUENCE [LARGE SCALE GENOMIC DNA]</scope>
    <source>
        <strain evidence="2">EC11</strain>
    </source>
</reference>
<proteinExistence type="predicted"/>
<dbReference type="PIRSF" id="PIRSF000440">
    <property type="entry name" value="CAT"/>
    <property type="match status" value="1"/>
</dbReference>
<sequence length="209" mass="24642">MKRLLDIETWNRKEHFEFFSKFEEPFFSITCPIDVTLAYENAKKLQIPFFTYYLHKSILAINKIENFRYRIQEDKVYIYDEIHASATIMRDDKTFGFSFMEYIENVNGFQEMVRGEITRIQNTPGLLTREFPENIIHFSAIPWINFTGLTHARSFSSPDSCPKISFGKLISNNEQKTMSMSITAHHGLVDGYHMGLFIEKLQRLLNEEI</sequence>
<dbReference type="Pfam" id="PF00302">
    <property type="entry name" value="CAT"/>
    <property type="match status" value="1"/>
</dbReference>
<name>A0ABX0IV54_9FLAO</name>
<protein>
    <submittedName>
        <fullName evidence="1">Chloramphenicol acetyltransferase</fullName>
    </submittedName>
</protein>
<dbReference type="PANTHER" id="PTHR38474:SF1">
    <property type="entry name" value="SLR0299 PROTEIN"/>
    <property type="match status" value="1"/>
</dbReference>
<dbReference type="SMART" id="SM01059">
    <property type="entry name" value="CAT"/>
    <property type="match status" value="1"/>
</dbReference>
<keyword evidence="2" id="KW-1185">Reference proteome</keyword>
<dbReference type="InterPro" id="IPR023213">
    <property type="entry name" value="CAT-like_dom_sf"/>
</dbReference>
<dbReference type="Gene3D" id="3.30.559.10">
    <property type="entry name" value="Chloramphenicol acetyltransferase-like domain"/>
    <property type="match status" value="1"/>
</dbReference>
<organism evidence="1 2">
    <name type="scientific">Flavobacterium jejuense</name>
    <dbReference type="NCBI Taxonomy" id="1544455"/>
    <lineage>
        <taxon>Bacteria</taxon>
        <taxon>Pseudomonadati</taxon>
        <taxon>Bacteroidota</taxon>
        <taxon>Flavobacteriia</taxon>
        <taxon>Flavobacteriales</taxon>
        <taxon>Flavobacteriaceae</taxon>
        <taxon>Flavobacterium</taxon>
    </lineage>
</organism>
<dbReference type="PANTHER" id="PTHR38474">
    <property type="entry name" value="SLR0299 PROTEIN"/>
    <property type="match status" value="1"/>
</dbReference>
<reference evidence="1 2" key="2">
    <citation type="submission" date="2019-05" db="EMBL/GenBank/DDBJ databases">
        <authorList>
            <person name="Lianzixin W."/>
        </authorList>
    </citation>
    <scope>NUCLEOTIDE SEQUENCE [LARGE SCALE GENOMIC DNA]</scope>
    <source>
        <strain evidence="1 2">EC11</strain>
    </source>
</reference>
<reference evidence="1 2" key="3">
    <citation type="submission" date="2020-02" db="EMBL/GenBank/DDBJ databases">
        <title>Flavobacterium profundi sp. nov., isolated from a deep-sea seamount.</title>
        <authorList>
            <person name="Zhang D.-C."/>
        </authorList>
    </citation>
    <scope>NUCLEOTIDE SEQUENCE [LARGE SCALE GENOMIC DNA]</scope>
    <source>
        <strain evidence="1 2">EC11</strain>
    </source>
</reference>
<dbReference type="SUPFAM" id="SSF52777">
    <property type="entry name" value="CoA-dependent acyltransferases"/>
    <property type="match status" value="1"/>
</dbReference>